<name>A0A9N9GID5_9GLOM</name>
<feature type="compositionally biased region" description="Polar residues" evidence="9">
    <location>
        <begin position="1"/>
        <end position="15"/>
    </location>
</feature>
<keyword evidence="6 10" id="KW-1133">Transmembrane helix</keyword>
<accession>A0A9N9GID5</accession>
<evidence type="ECO:0000256" key="1">
    <source>
        <dbReference type="ARBA" id="ARBA00004477"/>
    </source>
</evidence>
<evidence type="ECO:0000256" key="6">
    <source>
        <dbReference type="ARBA" id="ARBA00022989"/>
    </source>
</evidence>
<evidence type="ECO:0000313" key="12">
    <source>
        <dbReference type="Proteomes" id="UP000789342"/>
    </source>
</evidence>
<proteinExistence type="inferred from homology"/>
<evidence type="ECO:0000256" key="10">
    <source>
        <dbReference type="SAM" id="Phobius"/>
    </source>
</evidence>
<evidence type="ECO:0000256" key="2">
    <source>
        <dbReference type="ARBA" id="ARBA00007715"/>
    </source>
</evidence>
<comment type="similarity">
    <text evidence="2 8">Belongs to the EMC4 family.</text>
</comment>
<protein>
    <recommendedName>
        <fullName evidence="3 8">ER membrane protein complex subunit 4</fullName>
    </recommendedName>
</protein>
<keyword evidence="12" id="KW-1185">Reference proteome</keyword>
<keyword evidence="5" id="KW-0256">Endoplasmic reticulum</keyword>
<feature type="transmembrane region" description="Helical" evidence="10">
    <location>
        <begin position="143"/>
        <end position="166"/>
    </location>
</feature>
<keyword evidence="7 8" id="KW-0472">Membrane</keyword>
<evidence type="ECO:0000256" key="4">
    <source>
        <dbReference type="ARBA" id="ARBA00022692"/>
    </source>
</evidence>
<evidence type="ECO:0000313" key="11">
    <source>
        <dbReference type="EMBL" id="CAG8608218.1"/>
    </source>
</evidence>
<keyword evidence="4 10" id="KW-0812">Transmembrane</keyword>
<sequence length="188" mass="21087">MTTNNWRIDFTSLSEQSRRREVRGQTATIDPPLPPGFTTSTQISAPSSSKGSSKNKKDVQQNDSEDRENLKVKKALDAALSPGKNIPMNAFMLWMSGNGVQIFSVMITGMLFFQPIKALMSIDSVFERYESPKNRSHLIWPKIVYVALQLLTMSLGLYKCFSMGLLPTATSDWLAFLEPKQVLEYSAI</sequence>
<feature type="region of interest" description="Disordered" evidence="9">
    <location>
        <begin position="1"/>
        <end position="70"/>
    </location>
</feature>
<reference evidence="11" key="1">
    <citation type="submission" date="2021-06" db="EMBL/GenBank/DDBJ databases">
        <authorList>
            <person name="Kallberg Y."/>
            <person name="Tangrot J."/>
            <person name="Rosling A."/>
        </authorList>
    </citation>
    <scope>NUCLEOTIDE SEQUENCE</scope>
    <source>
        <strain evidence="11">CL551</strain>
    </source>
</reference>
<dbReference type="Proteomes" id="UP000789342">
    <property type="component" value="Unassembled WGS sequence"/>
</dbReference>
<organism evidence="11 12">
    <name type="scientific">Acaulospora morrowiae</name>
    <dbReference type="NCBI Taxonomy" id="94023"/>
    <lineage>
        <taxon>Eukaryota</taxon>
        <taxon>Fungi</taxon>
        <taxon>Fungi incertae sedis</taxon>
        <taxon>Mucoromycota</taxon>
        <taxon>Glomeromycotina</taxon>
        <taxon>Glomeromycetes</taxon>
        <taxon>Diversisporales</taxon>
        <taxon>Acaulosporaceae</taxon>
        <taxon>Acaulospora</taxon>
    </lineage>
</organism>
<dbReference type="GO" id="GO:0005789">
    <property type="term" value="C:endoplasmic reticulum membrane"/>
    <property type="evidence" value="ECO:0007669"/>
    <property type="project" value="UniProtKB-SubCell"/>
</dbReference>
<dbReference type="AlphaFoldDB" id="A0A9N9GID5"/>
<feature type="transmembrane region" description="Helical" evidence="10">
    <location>
        <begin position="91"/>
        <end position="113"/>
    </location>
</feature>
<dbReference type="EMBL" id="CAJVPV010006655">
    <property type="protein sequence ID" value="CAG8608218.1"/>
    <property type="molecule type" value="Genomic_DNA"/>
</dbReference>
<evidence type="ECO:0000256" key="8">
    <source>
        <dbReference type="PIRNR" id="PIRNR017207"/>
    </source>
</evidence>
<evidence type="ECO:0000256" key="3">
    <source>
        <dbReference type="ARBA" id="ARBA00020820"/>
    </source>
</evidence>
<comment type="caution">
    <text evidence="11">The sequence shown here is derived from an EMBL/GenBank/DDBJ whole genome shotgun (WGS) entry which is preliminary data.</text>
</comment>
<evidence type="ECO:0000256" key="5">
    <source>
        <dbReference type="ARBA" id="ARBA00022824"/>
    </source>
</evidence>
<evidence type="ECO:0000256" key="7">
    <source>
        <dbReference type="ARBA" id="ARBA00023136"/>
    </source>
</evidence>
<evidence type="ECO:0000256" key="9">
    <source>
        <dbReference type="SAM" id="MobiDB-lite"/>
    </source>
</evidence>
<dbReference type="PANTHER" id="PTHR19315">
    <property type="entry name" value="ER MEMBRANE PROTEIN COMPLEX SUBUNIT 4"/>
    <property type="match status" value="1"/>
</dbReference>
<dbReference type="PIRSF" id="PIRSF017207">
    <property type="entry name" value="UCP017207_TM-p85"/>
    <property type="match status" value="1"/>
</dbReference>
<dbReference type="OrthoDB" id="369569at2759"/>
<comment type="subcellular location">
    <subcellularLocation>
        <location evidence="1">Endoplasmic reticulum membrane</location>
        <topology evidence="1">Multi-pass membrane protein</topology>
    </subcellularLocation>
</comment>
<gene>
    <name evidence="11" type="ORF">AMORRO_LOCUS8096</name>
</gene>
<dbReference type="InterPro" id="IPR009445">
    <property type="entry name" value="TMEM85/Emc4"/>
</dbReference>
<dbReference type="Pfam" id="PF06417">
    <property type="entry name" value="EMC4"/>
    <property type="match status" value="1"/>
</dbReference>